<organism evidence="2 3">
    <name type="scientific">Chryseobacterium shigense</name>
    <dbReference type="NCBI Taxonomy" id="297244"/>
    <lineage>
        <taxon>Bacteria</taxon>
        <taxon>Pseudomonadati</taxon>
        <taxon>Bacteroidota</taxon>
        <taxon>Flavobacteriia</taxon>
        <taxon>Flavobacteriales</taxon>
        <taxon>Weeksellaceae</taxon>
        <taxon>Chryseobacterium group</taxon>
        <taxon>Chryseobacterium</taxon>
    </lineage>
</organism>
<evidence type="ECO:0000256" key="1">
    <source>
        <dbReference type="SAM" id="SignalP"/>
    </source>
</evidence>
<proteinExistence type="predicted"/>
<evidence type="ECO:0000313" key="2">
    <source>
        <dbReference type="EMBL" id="MBB6372392.1"/>
    </source>
</evidence>
<dbReference type="AlphaFoldDB" id="A0A841NK05"/>
<accession>A0A841NK05</accession>
<sequence>MKNIILLLLLNFCLFSCYSQKTNSEIVYFLPSTVRVKILEKLKTINDSDKTSFVLGNDEFGNYIIYINSTKESKFWVENTNRVLFLDGKFYPLIFETDEYFSYPESKTLIMEKMAKEEGIRKITTIRDNVFSVKFTINGEIIN</sequence>
<keyword evidence="1" id="KW-0732">Signal</keyword>
<evidence type="ECO:0000313" key="3">
    <source>
        <dbReference type="Proteomes" id="UP000589738"/>
    </source>
</evidence>
<reference evidence="2 3" key="1">
    <citation type="submission" date="2020-08" db="EMBL/GenBank/DDBJ databases">
        <title>Functional genomics of gut bacteria from endangered species of beetles.</title>
        <authorList>
            <person name="Carlos-Shanley C."/>
        </authorList>
    </citation>
    <scope>NUCLEOTIDE SEQUENCE [LARGE SCALE GENOMIC DNA]</scope>
    <source>
        <strain evidence="2 3">S00136</strain>
    </source>
</reference>
<name>A0A841NK05_9FLAO</name>
<evidence type="ECO:0008006" key="4">
    <source>
        <dbReference type="Google" id="ProtNLM"/>
    </source>
</evidence>
<feature type="chain" id="PRO_5032565448" description="Beta-lactamase-inhibitor-like, PepSY-like" evidence="1">
    <location>
        <begin position="22"/>
        <end position="143"/>
    </location>
</feature>
<dbReference type="EMBL" id="JACHLC010000006">
    <property type="protein sequence ID" value="MBB6372392.1"/>
    <property type="molecule type" value="Genomic_DNA"/>
</dbReference>
<comment type="caution">
    <text evidence="2">The sequence shown here is derived from an EMBL/GenBank/DDBJ whole genome shotgun (WGS) entry which is preliminary data.</text>
</comment>
<gene>
    <name evidence="2" type="ORF">HNP36_003508</name>
</gene>
<protein>
    <recommendedName>
        <fullName evidence="4">Beta-lactamase-inhibitor-like, PepSY-like</fullName>
    </recommendedName>
</protein>
<dbReference type="Proteomes" id="UP000589738">
    <property type="component" value="Unassembled WGS sequence"/>
</dbReference>
<keyword evidence="3" id="KW-1185">Reference proteome</keyword>
<feature type="signal peptide" evidence="1">
    <location>
        <begin position="1"/>
        <end position="21"/>
    </location>
</feature>
<dbReference type="RefSeq" id="WP_184166410.1">
    <property type="nucleotide sequence ID" value="NZ_JACHLC010000006.1"/>
</dbReference>